<evidence type="ECO:0000313" key="3">
    <source>
        <dbReference type="Proteomes" id="UP000652761"/>
    </source>
</evidence>
<feature type="region of interest" description="Disordered" evidence="1">
    <location>
        <begin position="34"/>
        <end position="85"/>
    </location>
</feature>
<feature type="compositionally biased region" description="Acidic residues" evidence="1">
    <location>
        <begin position="40"/>
        <end position="56"/>
    </location>
</feature>
<gene>
    <name evidence="2" type="ORF">Taro_022330</name>
</gene>
<dbReference type="EMBL" id="NMUH01001175">
    <property type="protein sequence ID" value="MQL89758.1"/>
    <property type="molecule type" value="Genomic_DNA"/>
</dbReference>
<evidence type="ECO:0000256" key="1">
    <source>
        <dbReference type="SAM" id="MobiDB-lite"/>
    </source>
</evidence>
<sequence length="85" mass="9589">PLVGTLEFRSIAEPIARIQPVIFRTSGSSLFLGRCKGIDDDGEDTQQQQDEDDDAASVDQQRRQPGPRWRAHGRRRERQSEAVAI</sequence>
<accession>A0A843V1C3</accession>
<comment type="caution">
    <text evidence="2">The sequence shown here is derived from an EMBL/GenBank/DDBJ whole genome shotgun (WGS) entry which is preliminary data.</text>
</comment>
<feature type="non-terminal residue" evidence="2">
    <location>
        <position position="1"/>
    </location>
</feature>
<name>A0A843V1C3_COLES</name>
<reference evidence="2" key="1">
    <citation type="submission" date="2017-07" db="EMBL/GenBank/DDBJ databases">
        <title>Taro Niue Genome Assembly and Annotation.</title>
        <authorList>
            <person name="Atibalentja N."/>
            <person name="Keating K."/>
            <person name="Fields C.J."/>
        </authorList>
    </citation>
    <scope>NUCLEOTIDE SEQUENCE</scope>
    <source>
        <strain evidence="2">Niue_2</strain>
        <tissue evidence="2">Leaf</tissue>
    </source>
</reference>
<organism evidence="2 3">
    <name type="scientific">Colocasia esculenta</name>
    <name type="common">Wild taro</name>
    <name type="synonym">Arum esculentum</name>
    <dbReference type="NCBI Taxonomy" id="4460"/>
    <lineage>
        <taxon>Eukaryota</taxon>
        <taxon>Viridiplantae</taxon>
        <taxon>Streptophyta</taxon>
        <taxon>Embryophyta</taxon>
        <taxon>Tracheophyta</taxon>
        <taxon>Spermatophyta</taxon>
        <taxon>Magnoliopsida</taxon>
        <taxon>Liliopsida</taxon>
        <taxon>Araceae</taxon>
        <taxon>Aroideae</taxon>
        <taxon>Colocasieae</taxon>
        <taxon>Colocasia</taxon>
    </lineage>
</organism>
<protein>
    <submittedName>
        <fullName evidence="2">Uncharacterized protein</fullName>
    </submittedName>
</protein>
<proteinExistence type="predicted"/>
<dbReference type="Proteomes" id="UP000652761">
    <property type="component" value="Unassembled WGS sequence"/>
</dbReference>
<dbReference type="AlphaFoldDB" id="A0A843V1C3"/>
<dbReference type="OrthoDB" id="3244603at2759"/>
<evidence type="ECO:0000313" key="2">
    <source>
        <dbReference type="EMBL" id="MQL89758.1"/>
    </source>
</evidence>
<keyword evidence="3" id="KW-1185">Reference proteome</keyword>